<feature type="compositionally biased region" description="Polar residues" evidence="1">
    <location>
        <begin position="233"/>
        <end position="271"/>
    </location>
</feature>
<keyword evidence="3" id="KW-1185">Reference proteome</keyword>
<feature type="compositionally biased region" description="Low complexity" evidence="1">
    <location>
        <begin position="312"/>
        <end position="338"/>
    </location>
</feature>
<comment type="caution">
    <text evidence="2">The sequence shown here is derived from an EMBL/GenBank/DDBJ whole genome shotgun (WGS) entry which is preliminary data.</text>
</comment>
<proteinExistence type="predicted"/>
<dbReference type="Proteomes" id="UP001596114">
    <property type="component" value="Unassembled WGS sequence"/>
</dbReference>
<organism evidence="2 3">
    <name type="scientific">Rhodanobacter ginsengisoli</name>
    <dbReference type="NCBI Taxonomy" id="418646"/>
    <lineage>
        <taxon>Bacteria</taxon>
        <taxon>Pseudomonadati</taxon>
        <taxon>Pseudomonadota</taxon>
        <taxon>Gammaproteobacteria</taxon>
        <taxon>Lysobacterales</taxon>
        <taxon>Rhodanobacteraceae</taxon>
        <taxon>Rhodanobacter</taxon>
    </lineage>
</organism>
<evidence type="ECO:0008006" key="4">
    <source>
        <dbReference type="Google" id="ProtNLM"/>
    </source>
</evidence>
<reference evidence="3" key="1">
    <citation type="journal article" date="2019" name="Int. J. Syst. Evol. Microbiol.">
        <title>The Global Catalogue of Microorganisms (GCM) 10K type strain sequencing project: providing services to taxonomists for standard genome sequencing and annotation.</title>
        <authorList>
            <consortium name="The Broad Institute Genomics Platform"/>
            <consortium name="The Broad Institute Genome Sequencing Center for Infectious Disease"/>
            <person name="Wu L."/>
            <person name="Ma J."/>
        </authorList>
    </citation>
    <scope>NUCLEOTIDE SEQUENCE [LARGE SCALE GENOMIC DNA]</scope>
    <source>
        <strain evidence="3">CGMCC 1.16619</strain>
    </source>
</reference>
<dbReference type="RefSeq" id="WP_377319788.1">
    <property type="nucleotide sequence ID" value="NZ_JBHSNF010000002.1"/>
</dbReference>
<sequence>MKVFGYKDMVLVEPASLGKGEFRAGLMHRVLFVMEPLTHLNWKFWNDYAGAMKACARLVPHTSEVETAIKGFTNGLELIDAPSACVYVVYSTFDLATVETNDVRKMINIQMCMTVTTSATDRDFPAVTHMGIFRSPLLSVANLSGLPPLIKAQLEGTPDFYRGKPAKGISLVLHCFAARALVTFLGGRQPALMITAPLPHMGNLLGEVGKIVAIDVTPKLGRSEPPIGGGSTPRLSSAPTTGFSSLSSRSPMPMTRPTSTYGRGGMSTSSPKIGAPSLVTKPSLSSQEASSSSSSPMMASSPKIGAPSLVAKPSLSSKEALPSSSSSSSPESARESSPIEAPRQVGALKYAVLRGPMNSSLMIKYQGLDVTWTQIEYPWLFALAFNLSHKYAATFSDLRVLRELHQDIVMASGPHTAQLVKPK</sequence>
<evidence type="ECO:0000313" key="3">
    <source>
        <dbReference type="Proteomes" id="UP001596114"/>
    </source>
</evidence>
<protein>
    <recommendedName>
        <fullName evidence="4">Acetoacetate decarboxylase</fullName>
    </recommendedName>
</protein>
<dbReference type="EMBL" id="JBHSNF010000002">
    <property type="protein sequence ID" value="MFC5526247.1"/>
    <property type="molecule type" value="Genomic_DNA"/>
</dbReference>
<gene>
    <name evidence="2" type="ORF">ACFPPA_10885</name>
</gene>
<feature type="region of interest" description="Disordered" evidence="1">
    <location>
        <begin position="222"/>
        <end position="341"/>
    </location>
</feature>
<evidence type="ECO:0000256" key="1">
    <source>
        <dbReference type="SAM" id="MobiDB-lite"/>
    </source>
</evidence>
<name>A0ABW0QRM0_9GAMM</name>
<evidence type="ECO:0000313" key="2">
    <source>
        <dbReference type="EMBL" id="MFC5526247.1"/>
    </source>
</evidence>
<accession>A0ABW0QRM0</accession>
<feature type="compositionally biased region" description="Low complexity" evidence="1">
    <location>
        <begin position="282"/>
        <end position="301"/>
    </location>
</feature>